<dbReference type="RefSeq" id="WP_012400664.1">
    <property type="nucleotide sequence ID" value="NC_010622.1"/>
</dbReference>
<dbReference type="AlphaFoldDB" id="B2JHV8"/>
<comment type="similarity">
    <text evidence="1 2">Belongs to the outer membrane factor (OMF) (TC 1.B.17) family.</text>
</comment>
<dbReference type="Gene3D" id="2.20.200.10">
    <property type="entry name" value="Outer membrane efflux proteins (OEP)"/>
    <property type="match status" value="1"/>
</dbReference>
<dbReference type="KEGG" id="bph:Bphy_1267"/>
<keyword evidence="2" id="KW-0812">Transmembrane</keyword>
<dbReference type="HOGENOM" id="CLU_012817_13_0_4"/>
<dbReference type="PROSITE" id="PS51257">
    <property type="entry name" value="PROKAR_LIPOPROTEIN"/>
    <property type="match status" value="1"/>
</dbReference>
<proteinExistence type="inferred from homology"/>
<dbReference type="InterPro" id="IPR003423">
    <property type="entry name" value="OMP_efflux"/>
</dbReference>
<feature type="region of interest" description="Disordered" evidence="3">
    <location>
        <begin position="478"/>
        <end position="497"/>
    </location>
</feature>
<keyword evidence="2" id="KW-0472">Membrane</keyword>
<sequence length="497" mass="52054" precursor="true">MRLFSMTRTSCAVAAASLFATACAFGPSGNPPAMPEPAHYGAEEQSTQTVPAQGITQQFVVGANAVPQWWRTFESNELNALVDEGLRNSPTLAAADRNLTAAREQLRAQIGSNMLPAIDAGGQAARQRALGIPEAGPNTFLYNTFVGQLQAQYTFDIFGAARLANAALASRVNVQAFQFNAARRALAANIVTAAVSAAMLDAQVKTTERLVTLADEQARDTQRRYDLGAVSHSDLLNAQQSAASLAASLPAARQQLLTTRHALAVLLGSTPDAAPPPLDLASLHVPERVPVSVPSDLLKARPDIEAADATLKAAAADVGVATAQMYPSITLNASMGQGGFSWPVALSGAGALWSIGASITQPIFHGGALFAQRRAALASYEAATSQYKQTVLTAFQNVADTLAALEHDAQSLDAANVAARAAQRAFEETSAKYRLGAVPVTSTRSSEQQYLNARLDEIRYTGARLNDTAALFQAMGNPPAEEARAESVSTGAGPIAQ</sequence>
<keyword evidence="2 4" id="KW-0449">Lipoprotein</keyword>
<dbReference type="Pfam" id="PF02321">
    <property type="entry name" value="OEP"/>
    <property type="match status" value="2"/>
</dbReference>
<dbReference type="PANTHER" id="PTHR30203">
    <property type="entry name" value="OUTER MEMBRANE CATION EFFLUX PROTEIN"/>
    <property type="match status" value="1"/>
</dbReference>
<evidence type="ECO:0000256" key="1">
    <source>
        <dbReference type="ARBA" id="ARBA00007613"/>
    </source>
</evidence>
<keyword evidence="2" id="KW-0564">Palmitate</keyword>
<keyword evidence="2" id="KW-0732">Signal</keyword>
<dbReference type="STRING" id="391038.Bphy_1267"/>
<dbReference type="Gene3D" id="1.20.1600.10">
    <property type="entry name" value="Outer membrane efflux proteins (OEP)"/>
    <property type="match status" value="1"/>
</dbReference>
<gene>
    <name evidence="4" type="ordered locus">Bphy_1267</name>
</gene>
<name>B2JHV8_PARP8</name>
<comment type="subcellular location">
    <subcellularLocation>
        <location evidence="2">Cell membrane</location>
        <topology evidence="2">Lipid-anchor</topology>
    </subcellularLocation>
</comment>
<evidence type="ECO:0000256" key="2">
    <source>
        <dbReference type="RuleBase" id="RU362097"/>
    </source>
</evidence>
<organism evidence="4 5">
    <name type="scientific">Paraburkholderia phymatum (strain DSM 17167 / CIP 108236 / LMG 21445 / STM815)</name>
    <name type="common">Burkholderia phymatum</name>
    <dbReference type="NCBI Taxonomy" id="391038"/>
    <lineage>
        <taxon>Bacteria</taxon>
        <taxon>Pseudomonadati</taxon>
        <taxon>Pseudomonadota</taxon>
        <taxon>Betaproteobacteria</taxon>
        <taxon>Burkholderiales</taxon>
        <taxon>Burkholderiaceae</taxon>
        <taxon>Paraburkholderia</taxon>
    </lineage>
</organism>
<dbReference type="eggNOG" id="COG1538">
    <property type="taxonomic scope" value="Bacteria"/>
</dbReference>
<feature type="signal peptide" evidence="2">
    <location>
        <begin position="1"/>
        <end position="24"/>
    </location>
</feature>
<keyword evidence="2" id="KW-1134">Transmembrane beta strand</keyword>
<dbReference type="NCBIfam" id="TIGR01845">
    <property type="entry name" value="outer_NodT"/>
    <property type="match status" value="1"/>
</dbReference>
<dbReference type="GO" id="GO:0015562">
    <property type="term" value="F:efflux transmembrane transporter activity"/>
    <property type="evidence" value="ECO:0007669"/>
    <property type="project" value="InterPro"/>
</dbReference>
<dbReference type="OrthoDB" id="9770517at2"/>
<dbReference type="SUPFAM" id="SSF56954">
    <property type="entry name" value="Outer membrane efflux proteins (OEP)"/>
    <property type="match status" value="1"/>
</dbReference>
<dbReference type="PANTHER" id="PTHR30203:SF33">
    <property type="entry name" value="BLR4455 PROTEIN"/>
    <property type="match status" value="1"/>
</dbReference>
<evidence type="ECO:0000313" key="5">
    <source>
        <dbReference type="Proteomes" id="UP000001192"/>
    </source>
</evidence>
<dbReference type="InterPro" id="IPR010131">
    <property type="entry name" value="MdtP/NodT-like"/>
</dbReference>
<protein>
    <submittedName>
        <fullName evidence="4">RND efflux system, outer membrane lipoprotein, NodT family</fullName>
    </submittedName>
</protein>
<accession>B2JHV8</accession>
<evidence type="ECO:0000313" key="4">
    <source>
        <dbReference type="EMBL" id="ACC70450.1"/>
    </source>
</evidence>
<keyword evidence="5" id="KW-1185">Reference proteome</keyword>
<evidence type="ECO:0000256" key="3">
    <source>
        <dbReference type="SAM" id="MobiDB-lite"/>
    </source>
</evidence>
<feature type="chain" id="PRO_5001436913" evidence="2">
    <location>
        <begin position="25"/>
        <end position="497"/>
    </location>
</feature>
<dbReference type="Proteomes" id="UP000001192">
    <property type="component" value="Chromosome 1"/>
</dbReference>
<reference evidence="5" key="1">
    <citation type="journal article" date="2014" name="Stand. Genomic Sci.">
        <title>Complete genome sequence of Burkholderia phymatum STM815(T), a broad host range and efficient nitrogen-fixing symbiont of Mimosa species.</title>
        <authorList>
            <person name="Moulin L."/>
            <person name="Klonowska A."/>
            <person name="Caroline B."/>
            <person name="Booth K."/>
            <person name="Vriezen J.A."/>
            <person name="Melkonian R."/>
            <person name="James E.K."/>
            <person name="Young J.P."/>
            <person name="Bena G."/>
            <person name="Hauser L."/>
            <person name="Land M."/>
            <person name="Kyrpides N."/>
            <person name="Bruce D."/>
            <person name="Chain P."/>
            <person name="Copeland A."/>
            <person name="Pitluck S."/>
            <person name="Woyke T."/>
            <person name="Lizotte-Waniewski M."/>
            <person name="Bristow J."/>
            <person name="Riley M."/>
        </authorList>
    </citation>
    <scope>NUCLEOTIDE SEQUENCE [LARGE SCALE GENOMIC DNA]</scope>
    <source>
        <strain evidence="5">DSM 17167 / CIP 108236 / LMG 21445 / STM815</strain>
    </source>
</reference>
<dbReference type="EMBL" id="CP001043">
    <property type="protein sequence ID" value="ACC70450.1"/>
    <property type="molecule type" value="Genomic_DNA"/>
</dbReference>
<dbReference type="GO" id="GO:0005886">
    <property type="term" value="C:plasma membrane"/>
    <property type="evidence" value="ECO:0007669"/>
    <property type="project" value="UniProtKB-SubCell"/>
</dbReference>